<dbReference type="GO" id="GO:0016787">
    <property type="term" value="F:hydrolase activity"/>
    <property type="evidence" value="ECO:0007669"/>
    <property type="project" value="UniProtKB-KW"/>
</dbReference>
<reference evidence="8" key="1">
    <citation type="submission" date="2020-06" db="EMBL/GenBank/DDBJ databases">
        <title>Whole Genome Sequence of Bradyrhizobium sp. Strain 66S1MB.</title>
        <authorList>
            <person name="Bromfield E."/>
            <person name="Cloutier S."/>
        </authorList>
    </citation>
    <scope>NUCLEOTIDE SEQUENCE</scope>
    <source>
        <strain evidence="8">66S1MB</strain>
    </source>
</reference>
<dbReference type="InterPro" id="IPR027417">
    <property type="entry name" value="P-loop_NTPase"/>
</dbReference>
<evidence type="ECO:0000256" key="4">
    <source>
        <dbReference type="ARBA" id="ARBA00022840"/>
    </source>
</evidence>
<dbReference type="SMART" id="SM00490">
    <property type="entry name" value="HELICc"/>
    <property type="match status" value="1"/>
</dbReference>
<dbReference type="AlphaFoldDB" id="A0A973X014"/>
<keyword evidence="2" id="KW-0378">Hydrolase</keyword>
<comment type="caution">
    <text evidence="8">The sequence shown here is derived from an EMBL/GenBank/DDBJ whole genome shotgun (WGS) entry which is preliminary data.</text>
</comment>
<evidence type="ECO:0000259" key="6">
    <source>
        <dbReference type="PROSITE" id="PS51192"/>
    </source>
</evidence>
<dbReference type="InterPro" id="IPR049730">
    <property type="entry name" value="SNF2/RAD54-like_C"/>
</dbReference>
<dbReference type="PROSITE" id="PS51194">
    <property type="entry name" value="HELICASE_CTER"/>
    <property type="match status" value="1"/>
</dbReference>
<proteinExistence type="predicted"/>
<evidence type="ECO:0000256" key="3">
    <source>
        <dbReference type="ARBA" id="ARBA00022806"/>
    </source>
</evidence>
<dbReference type="GO" id="GO:0005524">
    <property type="term" value="F:ATP binding"/>
    <property type="evidence" value="ECO:0007669"/>
    <property type="project" value="UniProtKB-KW"/>
</dbReference>
<feature type="domain" description="Helicase ATP-binding" evidence="6">
    <location>
        <begin position="48"/>
        <end position="213"/>
    </location>
</feature>
<evidence type="ECO:0000313" key="8">
    <source>
        <dbReference type="EMBL" id="NVL11703.1"/>
    </source>
</evidence>
<dbReference type="InterPro" id="IPR057342">
    <property type="entry name" value="DEXDc_RapA"/>
</dbReference>
<dbReference type="InterPro" id="IPR000330">
    <property type="entry name" value="SNF2_N"/>
</dbReference>
<dbReference type="RefSeq" id="WP_176534590.1">
    <property type="nucleotide sequence ID" value="NZ_CP088022.1"/>
</dbReference>
<dbReference type="Gene3D" id="3.40.50.10810">
    <property type="entry name" value="Tandem AAA-ATPase domain"/>
    <property type="match status" value="1"/>
</dbReference>
<dbReference type="PROSITE" id="PS51192">
    <property type="entry name" value="HELICASE_ATP_BIND_1"/>
    <property type="match status" value="1"/>
</dbReference>
<protein>
    <submittedName>
        <fullName evidence="8">DEAD/DEAH box helicase</fullName>
    </submittedName>
</protein>
<evidence type="ECO:0000256" key="2">
    <source>
        <dbReference type="ARBA" id="ARBA00022801"/>
    </source>
</evidence>
<keyword evidence="3 8" id="KW-0347">Helicase</keyword>
<keyword evidence="4" id="KW-0067">ATP-binding</keyword>
<feature type="coiled-coil region" evidence="5">
    <location>
        <begin position="872"/>
        <end position="929"/>
    </location>
</feature>
<dbReference type="CDD" id="cd18011">
    <property type="entry name" value="DEXDc_RapA"/>
    <property type="match status" value="1"/>
</dbReference>
<gene>
    <name evidence="8" type="ORF">HU230_39830</name>
</gene>
<dbReference type="Pfam" id="PF00176">
    <property type="entry name" value="SNF2-rel_dom"/>
    <property type="match status" value="1"/>
</dbReference>
<dbReference type="PANTHER" id="PTHR10799">
    <property type="entry name" value="SNF2/RAD54 HELICASE FAMILY"/>
    <property type="match status" value="1"/>
</dbReference>
<keyword evidence="1" id="KW-0547">Nucleotide-binding</keyword>
<evidence type="ECO:0000256" key="1">
    <source>
        <dbReference type="ARBA" id="ARBA00022741"/>
    </source>
</evidence>
<sequence length="962" mass="109915">MNVTAYHAKYYAYDLTRKAATGLDRLSMSLFDAAVDLNPHQIEAALFALESPLSKGVLLADEVGLGKTIEAGIVLCQLWAERKRRLIVICPASIRKQWALELSEKFNLPTRVLDAKAFKDEQRLGRAPLNERSILIVSFNYANALREDIKAIAWDLIVIDEAHKLRNAYRPSNKVGQGIRWATEDCRKLLLTATPLQNSLIELYGLSTLIDDYLFGDINAFRARYASAGSSLTDLRQRLATFCKRTLRNQVTEYVRYTDRRAITRPFTPNDAEHSLYEAVSAFLQRPNSYALPQRQRHLTALILRKLLASSSQAIAGTLDTLRLRLETLRDEQIADDPEFAERLVESEDIEDELLDDILAEETPWQNAEERPLAIDRQRLKEEIDLLQRLATRARGIPVDTKTETLLKALDIGFAQMAETGAARKALIFTESRRTQDYLKSFLEAHGYKGQVVLFNGTNGGPEATTIYENWLANNRDTGRSSGSRAIDVRAALVEHFRDQATIFLATEAAAEGVNLQFCSLVVNYDLPWNPQRIEQRIGRCHRYGQKHDVVVINFLNERNEADRRVLELLGEKFSLFDGVFGASDDVLGSIESGVDFEKRILAIYQECRTSEEIEAAFQKLQEEMDESIRARMDDTRRKLFERFDEDVHQRLRIKLADAKAQLDRVGQRFWSLTRFILGERARFDDDALAFDLTRPPIPDISIGRYHLISKSQPESGLDRSDEQGRFLYRLSHPLGENVVQSGKTLVTPSAGLMFDVTNHAPRVHVVEALRGKAGYLILTRLQIESYEREEYLLFSAFDDEGASLDQETMEKLFGCSGRVDDNTQIPDAIGKRLDAEARRHAKATISLSLEQNSAHFNQAREKLEKWADDMVLSAEKALADTKEQIKVLRRQARQAVTLEEQHGIQERIQKLERQQRRQRQEIFTVEDEIMGKRDSLIDQLEQRLAQRTETETLFTIRWRVV</sequence>
<dbReference type="GO" id="GO:0004386">
    <property type="term" value="F:helicase activity"/>
    <property type="evidence" value="ECO:0007669"/>
    <property type="project" value="UniProtKB-KW"/>
</dbReference>
<keyword evidence="5" id="KW-0175">Coiled coil</keyword>
<name>A0A973X014_9BRAD</name>
<dbReference type="SMART" id="SM00487">
    <property type="entry name" value="DEXDc"/>
    <property type="match status" value="1"/>
</dbReference>
<dbReference type="InterPro" id="IPR038718">
    <property type="entry name" value="SNF2-like_sf"/>
</dbReference>
<evidence type="ECO:0000256" key="5">
    <source>
        <dbReference type="SAM" id="Coils"/>
    </source>
</evidence>
<dbReference type="SUPFAM" id="SSF52540">
    <property type="entry name" value="P-loop containing nucleoside triphosphate hydrolases"/>
    <property type="match status" value="2"/>
</dbReference>
<dbReference type="Gene3D" id="3.40.50.300">
    <property type="entry name" value="P-loop containing nucleotide triphosphate hydrolases"/>
    <property type="match status" value="1"/>
</dbReference>
<dbReference type="InterPro" id="IPR014001">
    <property type="entry name" value="Helicase_ATP-bd"/>
</dbReference>
<dbReference type="EMBL" id="JABWSX010000001">
    <property type="protein sequence ID" value="NVL11703.1"/>
    <property type="molecule type" value="Genomic_DNA"/>
</dbReference>
<accession>A0A973X014</accession>
<dbReference type="InterPro" id="IPR001650">
    <property type="entry name" value="Helicase_C-like"/>
</dbReference>
<feature type="coiled-coil region" evidence="5">
    <location>
        <begin position="611"/>
        <end position="669"/>
    </location>
</feature>
<evidence type="ECO:0000259" key="7">
    <source>
        <dbReference type="PROSITE" id="PS51194"/>
    </source>
</evidence>
<dbReference type="CDD" id="cd18793">
    <property type="entry name" value="SF2_C_SNF"/>
    <property type="match status" value="1"/>
</dbReference>
<organism evidence="8">
    <name type="scientific">Bradyrhizobium quebecense</name>
    <dbReference type="NCBI Taxonomy" id="2748629"/>
    <lineage>
        <taxon>Bacteria</taxon>
        <taxon>Pseudomonadati</taxon>
        <taxon>Pseudomonadota</taxon>
        <taxon>Alphaproteobacteria</taxon>
        <taxon>Hyphomicrobiales</taxon>
        <taxon>Nitrobacteraceae</taxon>
        <taxon>Bradyrhizobium</taxon>
    </lineage>
</organism>
<feature type="domain" description="Helicase C-terminal" evidence="7">
    <location>
        <begin position="413"/>
        <end position="588"/>
    </location>
</feature>
<dbReference type="Pfam" id="PF00271">
    <property type="entry name" value="Helicase_C"/>
    <property type="match status" value="1"/>
</dbReference>